<organism evidence="1 2">
    <name type="scientific">Tolypocladium ophioglossoides (strain CBS 100239)</name>
    <name type="common">Snaketongue truffleclub</name>
    <name type="synonym">Elaphocordyceps ophioglossoides</name>
    <dbReference type="NCBI Taxonomy" id="1163406"/>
    <lineage>
        <taxon>Eukaryota</taxon>
        <taxon>Fungi</taxon>
        <taxon>Dikarya</taxon>
        <taxon>Ascomycota</taxon>
        <taxon>Pezizomycotina</taxon>
        <taxon>Sordariomycetes</taxon>
        <taxon>Hypocreomycetidae</taxon>
        <taxon>Hypocreales</taxon>
        <taxon>Ophiocordycipitaceae</taxon>
        <taxon>Tolypocladium</taxon>
    </lineage>
</organism>
<name>A0A0L0MZ37_TOLOC</name>
<sequence>MASTAQDVKRVEKAVETLAEGCLRMLRHYDEVLPSAYSDDHESRNSTRGAKDARASLTLPTRLSPRLRVMLLVGISAYELRWVRYNRVDFKKMPGGRFHLCDVVQPGDQQVQFLPGVPLLVDLLNFGPTTTESN</sequence>
<gene>
    <name evidence="1" type="ORF">TOPH_08322</name>
</gene>
<evidence type="ECO:0000313" key="1">
    <source>
        <dbReference type="EMBL" id="KND87026.1"/>
    </source>
</evidence>
<reference evidence="1 2" key="1">
    <citation type="journal article" date="2015" name="BMC Genomics">
        <title>The genome of the truffle-parasite Tolypocladium ophioglossoides and the evolution of antifungal peptaibiotics.</title>
        <authorList>
            <person name="Quandt C.A."/>
            <person name="Bushley K.E."/>
            <person name="Spatafora J.W."/>
        </authorList>
    </citation>
    <scope>NUCLEOTIDE SEQUENCE [LARGE SCALE GENOMIC DNA]</scope>
    <source>
        <strain evidence="1 2">CBS 100239</strain>
    </source>
</reference>
<proteinExistence type="predicted"/>
<protein>
    <submittedName>
        <fullName evidence="1">Uncharacterized protein</fullName>
    </submittedName>
</protein>
<accession>A0A0L0MZ37</accession>
<dbReference type="Proteomes" id="UP000036947">
    <property type="component" value="Unassembled WGS sequence"/>
</dbReference>
<keyword evidence="2" id="KW-1185">Reference proteome</keyword>
<dbReference type="AlphaFoldDB" id="A0A0L0MZ37"/>
<comment type="caution">
    <text evidence="1">The sequence shown here is derived from an EMBL/GenBank/DDBJ whole genome shotgun (WGS) entry which is preliminary data.</text>
</comment>
<dbReference type="EMBL" id="LFRF01000043">
    <property type="protein sequence ID" value="KND87026.1"/>
    <property type="molecule type" value="Genomic_DNA"/>
</dbReference>
<evidence type="ECO:0000313" key="2">
    <source>
        <dbReference type="Proteomes" id="UP000036947"/>
    </source>
</evidence>